<evidence type="ECO:0000313" key="1">
    <source>
        <dbReference type="EMBL" id="CAK7233684.1"/>
    </source>
</evidence>
<organism evidence="1 2">
    <name type="scientific">Sporothrix eucalyptigena</name>
    <dbReference type="NCBI Taxonomy" id="1812306"/>
    <lineage>
        <taxon>Eukaryota</taxon>
        <taxon>Fungi</taxon>
        <taxon>Dikarya</taxon>
        <taxon>Ascomycota</taxon>
        <taxon>Pezizomycotina</taxon>
        <taxon>Sordariomycetes</taxon>
        <taxon>Sordariomycetidae</taxon>
        <taxon>Ophiostomatales</taxon>
        <taxon>Ophiostomataceae</taxon>
        <taxon>Sporothrix</taxon>
    </lineage>
</organism>
<protein>
    <recommendedName>
        <fullName evidence="3">Cupin 2 conserved barrel domain-containing protein</fullName>
    </recommendedName>
</protein>
<name>A0ABP0CR55_9PEZI</name>
<dbReference type="InterPro" id="IPR011051">
    <property type="entry name" value="RmlC_Cupin_sf"/>
</dbReference>
<proteinExistence type="predicted"/>
<dbReference type="SUPFAM" id="SSF51182">
    <property type="entry name" value="RmlC-like cupins"/>
    <property type="match status" value="1"/>
</dbReference>
<accession>A0ABP0CR55</accession>
<gene>
    <name evidence="1" type="ORF">SEUCBS140593_008682</name>
</gene>
<reference evidence="1 2" key="1">
    <citation type="submission" date="2024-01" db="EMBL/GenBank/DDBJ databases">
        <authorList>
            <person name="Allen C."/>
            <person name="Tagirdzhanova G."/>
        </authorList>
    </citation>
    <scope>NUCLEOTIDE SEQUENCE [LARGE SCALE GENOMIC DNA]</scope>
</reference>
<keyword evidence="2" id="KW-1185">Reference proteome</keyword>
<sequence>MPLHSHPDVTKTTEMLDGVMEVYTVGKNLTVRLGESYSSELGVLHKGRNPGLCRSRFYWNLDPEPHIASVFEQTVMCIEQYLHEGLTGKDSMTGEPITAEEALKEAGIMIDKARGLPGNTQDPVRTKLFELFVTLSEQAKALPK</sequence>
<evidence type="ECO:0000313" key="2">
    <source>
        <dbReference type="Proteomes" id="UP001642482"/>
    </source>
</evidence>
<dbReference type="EMBL" id="CAWUHD010000125">
    <property type="protein sequence ID" value="CAK7233684.1"/>
    <property type="molecule type" value="Genomic_DNA"/>
</dbReference>
<comment type="caution">
    <text evidence="1">The sequence shown here is derived from an EMBL/GenBank/DDBJ whole genome shotgun (WGS) entry which is preliminary data.</text>
</comment>
<dbReference type="Proteomes" id="UP001642482">
    <property type="component" value="Unassembled WGS sequence"/>
</dbReference>
<evidence type="ECO:0008006" key="3">
    <source>
        <dbReference type="Google" id="ProtNLM"/>
    </source>
</evidence>